<dbReference type="SUPFAM" id="SSF55144">
    <property type="entry name" value="LigT-like"/>
    <property type="match status" value="1"/>
</dbReference>
<dbReference type="PANTHER" id="PTHR46729">
    <property type="entry name" value="LEUKOCYTE RECEPTOR CLUSTER MEMBER 9"/>
    <property type="match status" value="1"/>
</dbReference>
<evidence type="ECO:0000313" key="4">
    <source>
        <dbReference type="Proteomes" id="UP000034805"/>
    </source>
</evidence>
<name>A0A0P7VM33_SCLFO</name>
<dbReference type="Proteomes" id="UP000034805">
    <property type="component" value="Unassembled WGS sequence"/>
</dbReference>
<feature type="domain" description="MJ1316 RNA cyclic group end recognition" evidence="1">
    <location>
        <begin position="1"/>
        <end position="76"/>
    </location>
</feature>
<comment type="caution">
    <text evidence="3">The sequence shown here is derived from an EMBL/GenBank/DDBJ whole genome shotgun (WGS) entry which is preliminary data.</text>
</comment>
<dbReference type="InterPro" id="IPR040459">
    <property type="entry name" value="MJ1316"/>
</dbReference>
<keyword evidence="3" id="KW-0675">Receptor</keyword>
<dbReference type="EMBL" id="JARO02001709">
    <property type="protein sequence ID" value="KPP74644.1"/>
    <property type="molecule type" value="Genomic_DNA"/>
</dbReference>
<dbReference type="PANTHER" id="PTHR46729:SF1">
    <property type="entry name" value="LEUKOCYTE RECEPTOR CLUSTER MEMBER 9"/>
    <property type="match status" value="1"/>
</dbReference>
<sequence>MRPAADVVSRILWDSSLDPSDFAVGYLDRFLGVLERPFSEFSWDRDVCNCDFAEELALPQHRIKYFTYKGKRIWDRESRMDGVFGSTGGTLELPLCAEEGVGEVGTRCITSYAKEKKPMHYFFKQGSVSTDEVLTKLGSLEQRSKSSRYKPTHFITFRTDSPAFVASFHCLQKELTAILPHSAPYWVSPETLHVTLCLLILPGPKEVNLACEALRDFARKHHPRLFSLSCSSKPGHFWGRVLYLTPEPLLQIQSLNHHFQNLYKKNGWLHRDSLSPTFHLTLAKVKGKGGGSPFKGVEDIWRDKKMSAIDFGKLVVNKLYLCVNDSSRREDGFYETVCTISLE</sequence>
<dbReference type="InterPro" id="IPR042653">
    <property type="entry name" value="Leng9"/>
</dbReference>
<gene>
    <name evidence="3" type="ORF">Z043_106192</name>
</gene>
<evidence type="ECO:0000259" key="1">
    <source>
        <dbReference type="Pfam" id="PF04457"/>
    </source>
</evidence>
<accession>A0A0P7VM33</accession>
<dbReference type="InterPro" id="IPR019510">
    <property type="entry name" value="AKAP7-like_phosphoesterase"/>
</dbReference>
<dbReference type="Pfam" id="PF10469">
    <property type="entry name" value="AKAP7_NLS"/>
    <property type="match status" value="1"/>
</dbReference>
<dbReference type="InterPro" id="IPR009097">
    <property type="entry name" value="Cyclic_Pdiesterase"/>
</dbReference>
<dbReference type="Pfam" id="PF04457">
    <property type="entry name" value="MJ1316"/>
    <property type="match status" value="1"/>
</dbReference>
<protein>
    <submittedName>
        <fullName evidence="3">Leukocyte receptor cluster member 9-like</fullName>
    </submittedName>
</protein>
<proteinExistence type="predicted"/>
<feature type="domain" description="A-kinase anchor protein 7-like phosphoesterase" evidence="2">
    <location>
        <begin position="151"/>
        <end position="342"/>
    </location>
</feature>
<evidence type="ECO:0000313" key="3">
    <source>
        <dbReference type="EMBL" id="KPP74644.1"/>
    </source>
</evidence>
<evidence type="ECO:0000259" key="2">
    <source>
        <dbReference type="Pfam" id="PF10469"/>
    </source>
</evidence>
<organism evidence="3 4">
    <name type="scientific">Scleropages formosus</name>
    <name type="common">Asian bonytongue</name>
    <name type="synonym">Osteoglossum formosum</name>
    <dbReference type="NCBI Taxonomy" id="113540"/>
    <lineage>
        <taxon>Eukaryota</taxon>
        <taxon>Metazoa</taxon>
        <taxon>Chordata</taxon>
        <taxon>Craniata</taxon>
        <taxon>Vertebrata</taxon>
        <taxon>Euteleostomi</taxon>
        <taxon>Actinopterygii</taxon>
        <taxon>Neopterygii</taxon>
        <taxon>Teleostei</taxon>
        <taxon>Osteoglossocephala</taxon>
        <taxon>Osteoglossomorpha</taxon>
        <taxon>Osteoglossiformes</taxon>
        <taxon>Osteoglossidae</taxon>
        <taxon>Scleropages</taxon>
    </lineage>
</organism>
<reference evidence="3 4" key="1">
    <citation type="submission" date="2015-08" db="EMBL/GenBank/DDBJ databases">
        <title>The genome of the Asian arowana (Scleropages formosus).</title>
        <authorList>
            <person name="Tan M.H."/>
            <person name="Gan H.M."/>
            <person name="Croft L.J."/>
            <person name="Austin C.M."/>
        </authorList>
    </citation>
    <scope>NUCLEOTIDE SEQUENCE [LARGE SCALE GENOMIC DNA]</scope>
    <source>
        <strain evidence="3">Aro1</strain>
    </source>
</reference>
<dbReference type="Gene3D" id="3.90.1140.10">
    <property type="entry name" value="Cyclic phosphodiesterase"/>
    <property type="match status" value="1"/>
</dbReference>
<dbReference type="AlphaFoldDB" id="A0A0P7VM33"/>